<name>A0A562L023_9GAMM</name>
<dbReference type="AlphaFoldDB" id="A0A562L023"/>
<protein>
    <submittedName>
        <fullName evidence="1">Uncharacterized protein</fullName>
    </submittedName>
</protein>
<proteinExistence type="predicted"/>
<keyword evidence="2" id="KW-1185">Reference proteome</keyword>
<comment type="caution">
    <text evidence="1">The sequence shown here is derived from an EMBL/GenBank/DDBJ whole genome shotgun (WGS) entry which is preliminary data.</text>
</comment>
<reference evidence="1 2" key="1">
    <citation type="journal article" date="2015" name="Stand. Genomic Sci.">
        <title>Genomic Encyclopedia of Bacterial and Archaeal Type Strains, Phase III: the genomes of soil and plant-associated and newly described type strains.</title>
        <authorList>
            <person name="Whitman W.B."/>
            <person name="Woyke T."/>
            <person name="Klenk H.P."/>
            <person name="Zhou Y."/>
            <person name="Lilburn T.G."/>
            <person name="Beck B.J."/>
            <person name="De Vos P."/>
            <person name="Vandamme P."/>
            <person name="Eisen J.A."/>
            <person name="Garrity G."/>
            <person name="Hugenholtz P."/>
            <person name="Kyrpides N.C."/>
        </authorList>
    </citation>
    <scope>NUCLEOTIDE SEQUENCE [LARGE SCALE GENOMIC DNA]</scope>
    <source>
        <strain evidence="1 2">CGMCC 1.10821</strain>
    </source>
</reference>
<sequence>MDAAWFIADPIAWLPVMPPERKNTLHALFYTPDLAGDPGCGEMP</sequence>
<evidence type="ECO:0000313" key="2">
    <source>
        <dbReference type="Proteomes" id="UP000315167"/>
    </source>
</evidence>
<dbReference type="EMBL" id="VLKN01000006">
    <property type="protein sequence ID" value="TWI00977.1"/>
    <property type="molecule type" value="Genomic_DNA"/>
</dbReference>
<organism evidence="1 2">
    <name type="scientific">Luteimonas cucumeris</name>
    <dbReference type="NCBI Taxonomy" id="985012"/>
    <lineage>
        <taxon>Bacteria</taxon>
        <taxon>Pseudomonadati</taxon>
        <taxon>Pseudomonadota</taxon>
        <taxon>Gammaproteobacteria</taxon>
        <taxon>Lysobacterales</taxon>
        <taxon>Lysobacteraceae</taxon>
        <taxon>Luteimonas</taxon>
    </lineage>
</organism>
<dbReference type="Proteomes" id="UP000315167">
    <property type="component" value="Unassembled WGS sequence"/>
</dbReference>
<evidence type="ECO:0000313" key="1">
    <source>
        <dbReference type="EMBL" id="TWI00977.1"/>
    </source>
</evidence>
<gene>
    <name evidence="1" type="ORF">IP90_02599</name>
</gene>
<accession>A0A562L023</accession>